<dbReference type="EMBL" id="PVWQ01000003">
    <property type="protein sequence ID" value="RDW86288.1"/>
    <property type="molecule type" value="Genomic_DNA"/>
</dbReference>
<dbReference type="RefSeq" id="XP_026605812.1">
    <property type="nucleotide sequence ID" value="XM_026744946.1"/>
</dbReference>
<evidence type="ECO:0000256" key="1">
    <source>
        <dbReference type="SAM" id="MobiDB-lite"/>
    </source>
</evidence>
<sequence length="401" mass="44527">MEKLKSVARFRGISMGANQSDLKTGQPPKKSFNRLSGLFSRTQNRKSAPPVPIIESSSEASTRHYLAPVTSRPDSRIASSSISSFDNHERPVSLPDGRNTLNSRRAPVEGYFAHESPESFTVPSPHQHLRGATNSDHMRSSDPTPIDHGRLSPHFPGYRPPGTPHPQPHVSSPRLSSPLPSPVPRTPPSRGRSNDHTYAQELHLRSRSPKSFAPRPEERNLPKHDPTDPAFNLGAFRTSNIRTSRVGDQELPWKITIPGDDDDDDEPAVRNTSASWRHETEDVLNGASTGNSTSTRLPTYEEYEEEHGPTQYQPQDEKQDYPITDAPATSEPIPPPAQPNTASPDQNHPHRSGARTINAFDAPVELPVRTDDNSSEEIMMSSTAYPGQEWRPLGFSEWEHQ</sequence>
<proteinExistence type="predicted"/>
<feature type="compositionally biased region" description="Basic and acidic residues" evidence="1">
    <location>
        <begin position="136"/>
        <end position="150"/>
    </location>
</feature>
<dbReference type="Proteomes" id="UP000256690">
    <property type="component" value="Unassembled WGS sequence"/>
</dbReference>
<gene>
    <name evidence="2" type="ORF">DSM5745_02930</name>
</gene>
<dbReference type="OrthoDB" id="5151921at2759"/>
<dbReference type="AlphaFoldDB" id="A0A3D8SKI4"/>
<feature type="region of interest" description="Disordered" evidence="1">
    <location>
        <begin position="1"/>
        <end position="375"/>
    </location>
</feature>
<feature type="compositionally biased region" description="Pro residues" evidence="1">
    <location>
        <begin position="158"/>
        <end position="167"/>
    </location>
</feature>
<keyword evidence="3" id="KW-1185">Reference proteome</keyword>
<evidence type="ECO:0000313" key="2">
    <source>
        <dbReference type="EMBL" id="RDW86288.1"/>
    </source>
</evidence>
<dbReference type="STRING" id="1810919.A0A3D8SKI4"/>
<feature type="compositionally biased region" description="Basic and acidic residues" evidence="1">
    <location>
        <begin position="215"/>
        <end position="227"/>
    </location>
</feature>
<evidence type="ECO:0000313" key="3">
    <source>
        <dbReference type="Proteomes" id="UP000256690"/>
    </source>
</evidence>
<comment type="caution">
    <text evidence="2">The sequence shown here is derived from an EMBL/GenBank/DDBJ whole genome shotgun (WGS) entry which is preliminary data.</text>
</comment>
<dbReference type="GeneID" id="38113300"/>
<protein>
    <submittedName>
        <fullName evidence="2">Uncharacterized protein</fullName>
    </submittedName>
</protein>
<organism evidence="2 3">
    <name type="scientific">Aspergillus mulundensis</name>
    <dbReference type="NCBI Taxonomy" id="1810919"/>
    <lineage>
        <taxon>Eukaryota</taxon>
        <taxon>Fungi</taxon>
        <taxon>Dikarya</taxon>
        <taxon>Ascomycota</taxon>
        <taxon>Pezizomycotina</taxon>
        <taxon>Eurotiomycetes</taxon>
        <taxon>Eurotiomycetidae</taxon>
        <taxon>Eurotiales</taxon>
        <taxon>Aspergillaceae</taxon>
        <taxon>Aspergillus</taxon>
        <taxon>Aspergillus subgen. Nidulantes</taxon>
    </lineage>
</organism>
<name>A0A3D8SKI4_9EURO</name>
<accession>A0A3D8SKI4</accession>
<feature type="compositionally biased region" description="Polar residues" evidence="1">
    <location>
        <begin position="286"/>
        <end position="297"/>
    </location>
</feature>
<feature type="region of interest" description="Disordered" evidence="1">
    <location>
        <begin position="382"/>
        <end position="401"/>
    </location>
</feature>
<reference evidence="2 3" key="1">
    <citation type="journal article" date="2018" name="IMA Fungus">
        <title>IMA Genome-F 9: Draft genome sequence of Annulohypoxylon stygium, Aspergillus mulundensis, Berkeleyomyces basicola (syn. Thielaviopsis basicola), Ceratocystis smalleyi, two Cercospora beticola strains, Coleophoma cylindrospora, Fusarium fracticaudum, Phialophora cf. hyalina, and Morchella septimelata.</title>
        <authorList>
            <person name="Wingfield B.D."/>
            <person name="Bills G.F."/>
            <person name="Dong Y."/>
            <person name="Huang W."/>
            <person name="Nel W.J."/>
            <person name="Swalarsk-Parry B.S."/>
            <person name="Vaghefi N."/>
            <person name="Wilken P.M."/>
            <person name="An Z."/>
            <person name="de Beer Z.W."/>
            <person name="De Vos L."/>
            <person name="Chen L."/>
            <person name="Duong T.A."/>
            <person name="Gao Y."/>
            <person name="Hammerbacher A."/>
            <person name="Kikkert J.R."/>
            <person name="Li Y."/>
            <person name="Li H."/>
            <person name="Li K."/>
            <person name="Li Q."/>
            <person name="Liu X."/>
            <person name="Ma X."/>
            <person name="Naidoo K."/>
            <person name="Pethybridge S.J."/>
            <person name="Sun J."/>
            <person name="Steenkamp E.T."/>
            <person name="van der Nest M.A."/>
            <person name="van Wyk S."/>
            <person name="Wingfield M.J."/>
            <person name="Xiong C."/>
            <person name="Yue Q."/>
            <person name="Zhang X."/>
        </authorList>
    </citation>
    <scope>NUCLEOTIDE SEQUENCE [LARGE SCALE GENOMIC DNA]</scope>
    <source>
        <strain evidence="2 3">DSM 5745</strain>
    </source>
</reference>